<feature type="coiled-coil region" evidence="4">
    <location>
        <begin position="103"/>
        <end position="130"/>
    </location>
</feature>
<reference evidence="5" key="1">
    <citation type="submission" date="2024-05" db="EMBL/GenBank/DDBJ databases">
        <title>Alkalihalobacillus sp. strain MEB203 novel alkaliphilic bacterium from Lonar Lake, India.</title>
        <authorList>
            <person name="Joshi A."/>
            <person name="Thite S."/>
            <person name="Mengade P."/>
        </authorList>
    </citation>
    <scope>NUCLEOTIDE SEQUENCE</scope>
    <source>
        <strain evidence="5">MEB 203</strain>
    </source>
</reference>
<comment type="subcellular location">
    <subcellularLocation>
        <location evidence="2">Gas vesicle</location>
    </subcellularLocation>
</comment>
<dbReference type="Proteomes" id="UP001148125">
    <property type="component" value="Unassembled WGS sequence"/>
</dbReference>
<keyword evidence="4" id="KW-0175">Coiled coil</keyword>
<dbReference type="PANTHER" id="PTHR36852">
    <property type="entry name" value="PROTEIN GVPL 2"/>
    <property type="match status" value="1"/>
</dbReference>
<protein>
    <submittedName>
        <fullName evidence="5">GvpL/GvpF family gas vesicle protein</fullName>
    </submittedName>
</protein>
<proteinExistence type="inferred from homology"/>
<evidence type="ECO:0000313" key="6">
    <source>
        <dbReference type="Proteomes" id="UP001148125"/>
    </source>
</evidence>
<organism evidence="5 6">
    <name type="scientific">Alkalihalobacterium chitinilyticum</name>
    <dbReference type="NCBI Taxonomy" id="2980103"/>
    <lineage>
        <taxon>Bacteria</taxon>
        <taxon>Bacillati</taxon>
        <taxon>Bacillota</taxon>
        <taxon>Bacilli</taxon>
        <taxon>Bacillales</taxon>
        <taxon>Bacillaceae</taxon>
        <taxon>Alkalihalobacterium</taxon>
    </lineage>
</organism>
<dbReference type="PANTHER" id="PTHR36852:SF1">
    <property type="entry name" value="PROTEIN GVPL 2"/>
    <property type="match status" value="1"/>
</dbReference>
<name>A0ABT5VDW8_9BACI</name>
<dbReference type="InterPro" id="IPR009430">
    <property type="entry name" value="GvpL/GvpF"/>
</dbReference>
<sequence length="281" mass="32707">MIAETKKDGLIYVYALVPTTENNLIHLNEQVGIDSKNYISLKELGPMTAVICELDSEKFSVDNIEENTQDPKWLSVKATHHHEVVSLLHTHCTVVPLKFCTIYSNMNSLRQELEQKQDKLMKLLTRFKKRDGWNVKIYCQKEKWFSSLEEQDPTILKQKEKIAKMPPGTQFLMKKKLKQTLIASVDQHIEQEVQKVHDLLLKSSDHYNPKKIWNKQVTGKPEEMVWSGVYLVHNEEAIENFRKIIENIQLDLGQYGVKIDLTGPWPPYDFLDIDCEEIAIE</sequence>
<comment type="similarity">
    <text evidence="3">Belongs to the gas vesicle GvpF/GvpL family.</text>
</comment>
<gene>
    <name evidence="5" type="ORF">N7Z68_09690</name>
</gene>
<dbReference type="RefSeq" id="WP_275118276.1">
    <property type="nucleotide sequence ID" value="NZ_JAOTPO010000005.1"/>
</dbReference>
<keyword evidence="6" id="KW-1185">Reference proteome</keyword>
<evidence type="ECO:0000256" key="1">
    <source>
        <dbReference type="ARBA" id="ARBA00022987"/>
    </source>
</evidence>
<keyword evidence="1" id="KW-0304">Gas vesicle</keyword>
<evidence type="ECO:0000256" key="4">
    <source>
        <dbReference type="SAM" id="Coils"/>
    </source>
</evidence>
<accession>A0ABT5VDW8</accession>
<evidence type="ECO:0000313" key="5">
    <source>
        <dbReference type="EMBL" id="MDE5413660.1"/>
    </source>
</evidence>
<evidence type="ECO:0000256" key="2">
    <source>
        <dbReference type="ARBA" id="ARBA00035108"/>
    </source>
</evidence>
<dbReference type="EMBL" id="JAOTPO010000005">
    <property type="protein sequence ID" value="MDE5413660.1"/>
    <property type="molecule type" value="Genomic_DNA"/>
</dbReference>
<comment type="caution">
    <text evidence="5">The sequence shown here is derived from an EMBL/GenBank/DDBJ whole genome shotgun (WGS) entry which is preliminary data.</text>
</comment>
<evidence type="ECO:0000256" key="3">
    <source>
        <dbReference type="ARBA" id="ARBA00035643"/>
    </source>
</evidence>
<dbReference type="Pfam" id="PF06386">
    <property type="entry name" value="GvpL_GvpF"/>
    <property type="match status" value="1"/>
</dbReference>